<evidence type="ECO:0000256" key="2">
    <source>
        <dbReference type="ARBA" id="ARBA00022643"/>
    </source>
</evidence>
<dbReference type="Proteomes" id="UP001500751">
    <property type="component" value="Unassembled WGS sequence"/>
</dbReference>
<evidence type="ECO:0000313" key="5">
    <source>
        <dbReference type="EMBL" id="GAA2026436.1"/>
    </source>
</evidence>
<reference evidence="6" key="1">
    <citation type="journal article" date="2019" name="Int. J. Syst. Evol. Microbiol.">
        <title>The Global Catalogue of Microorganisms (GCM) 10K type strain sequencing project: providing services to taxonomists for standard genome sequencing and annotation.</title>
        <authorList>
            <consortium name="The Broad Institute Genomics Platform"/>
            <consortium name="The Broad Institute Genome Sequencing Center for Infectious Disease"/>
            <person name="Wu L."/>
            <person name="Ma J."/>
        </authorList>
    </citation>
    <scope>NUCLEOTIDE SEQUENCE [LARGE SCALE GENOMIC DNA]</scope>
    <source>
        <strain evidence="6">JCM 16014</strain>
    </source>
</reference>
<dbReference type="InterPro" id="IPR000415">
    <property type="entry name" value="Nitroreductase-like"/>
</dbReference>
<comment type="caution">
    <text evidence="5">The sequence shown here is derived from an EMBL/GenBank/DDBJ whole genome shotgun (WGS) entry which is preliminary data.</text>
</comment>
<evidence type="ECO:0000256" key="1">
    <source>
        <dbReference type="ARBA" id="ARBA00022630"/>
    </source>
</evidence>
<dbReference type="SUPFAM" id="SSF55469">
    <property type="entry name" value="FMN-dependent nitroreductase-like"/>
    <property type="match status" value="1"/>
</dbReference>
<evidence type="ECO:0000259" key="4">
    <source>
        <dbReference type="Pfam" id="PF00881"/>
    </source>
</evidence>
<gene>
    <name evidence="5" type="ORF">GCM10009839_26080</name>
</gene>
<protein>
    <submittedName>
        <fullName evidence="5">Nitroreductase family protein</fullName>
    </submittedName>
</protein>
<proteinExistence type="predicted"/>
<dbReference type="Gene3D" id="3.40.109.10">
    <property type="entry name" value="NADH Oxidase"/>
    <property type="match status" value="1"/>
</dbReference>
<keyword evidence="3" id="KW-0560">Oxidoreductase</keyword>
<accession>A0ABP5FH95</accession>
<dbReference type="PANTHER" id="PTHR23026">
    <property type="entry name" value="NADPH NITROREDUCTASE"/>
    <property type="match status" value="1"/>
</dbReference>
<dbReference type="PANTHER" id="PTHR23026:SF90">
    <property type="entry name" value="IODOTYROSINE DEIODINASE 1"/>
    <property type="match status" value="1"/>
</dbReference>
<sequence>MIPSTHPFYADAMTATNQATDPASANRSHTHPFVPYRPQRLDQAEAIERGRDFHEHLEARRSVRFFSSDPVPAEMIELAVAAANTAPSGAHQQPWKFVAVGDPDLRHRIREAAEVEERINYEGGRLPDAWREALGPLETGSDKSYLDTVPWIVVAFAEKSTPMPDGRLRKNYYVNESVGIACGLFIAALHTMGLATLTHTPNPMAFLTEILGRPATERPYILFPVGYPAADCEVPDLARKPLPQALEFVDD</sequence>
<dbReference type="CDD" id="cd02144">
    <property type="entry name" value="iodotyrosine_dehalogenase"/>
    <property type="match status" value="1"/>
</dbReference>
<name>A0ABP5FH95_9ACTN</name>
<keyword evidence="2" id="KW-0288">FMN</keyword>
<keyword evidence="1" id="KW-0285">Flavoprotein</keyword>
<organism evidence="5 6">
    <name type="scientific">Catenulispora yoronensis</name>
    <dbReference type="NCBI Taxonomy" id="450799"/>
    <lineage>
        <taxon>Bacteria</taxon>
        <taxon>Bacillati</taxon>
        <taxon>Actinomycetota</taxon>
        <taxon>Actinomycetes</taxon>
        <taxon>Catenulisporales</taxon>
        <taxon>Catenulisporaceae</taxon>
        <taxon>Catenulispora</taxon>
    </lineage>
</organism>
<dbReference type="InterPro" id="IPR029479">
    <property type="entry name" value="Nitroreductase"/>
</dbReference>
<feature type="domain" description="Nitroreductase" evidence="4">
    <location>
        <begin position="58"/>
        <end position="227"/>
    </location>
</feature>
<dbReference type="EMBL" id="BAAAQN010000012">
    <property type="protein sequence ID" value="GAA2026436.1"/>
    <property type="molecule type" value="Genomic_DNA"/>
</dbReference>
<evidence type="ECO:0000256" key="3">
    <source>
        <dbReference type="ARBA" id="ARBA00023002"/>
    </source>
</evidence>
<dbReference type="Pfam" id="PF00881">
    <property type="entry name" value="Nitroreductase"/>
    <property type="match status" value="1"/>
</dbReference>
<evidence type="ECO:0000313" key="6">
    <source>
        <dbReference type="Proteomes" id="UP001500751"/>
    </source>
</evidence>
<dbReference type="InterPro" id="IPR050627">
    <property type="entry name" value="Nitroreductase/BluB"/>
</dbReference>
<keyword evidence="6" id="KW-1185">Reference proteome</keyword>